<dbReference type="AlphaFoldDB" id="A0A916Y5E0"/>
<dbReference type="Proteomes" id="UP000613160">
    <property type="component" value="Unassembled WGS sequence"/>
</dbReference>
<evidence type="ECO:0000313" key="1">
    <source>
        <dbReference type="EMBL" id="GGD31263.1"/>
    </source>
</evidence>
<name>A0A916Y5E0_9HYPH</name>
<sequence>MTDRPDLAQLVDAILLEEASIALHESALAISRVRLAQLRAMRTALAGGAGWMDGATRSRLADLRRGRGED</sequence>
<accession>A0A916Y5E0</accession>
<reference evidence="1" key="1">
    <citation type="journal article" date="2014" name="Int. J. Syst. Evol. Microbiol.">
        <title>Complete genome sequence of Corynebacterium casei LMG S-19264T (=DSM 44701T), isolated from a smear-ripened cheese.</title>
        <authorList>
            <consortium name="US DOE Joint Genome Institute (JGI-PGF)"/>
            <person name="Walter F."/>
            <person name="Albersmeier A."/>
            <person name="Kalinowski J."/>
            <person name="Ruckert C."/>
        </authorList>
    </citation>
    <scope>NUCLEOTIDE SEQUENCE</scope>
    <source>
        <strain evidence="1">CGMCC 1.15493</strain>
    </source>
</reference>
<evidence type="ECO:0000313" key="2">
    <source>
        <dbReference type="Proteomes" id="UP000613160"/>
    </source>
</evidence>
<keyword evidence="2" id="KW-1185">Reference proteome</keyword>
<comment type="caution">
    <text evidence="1">The sequence shown here is derived from an EMBL/GenBank/DDBJ whole genome shotgun (WGS) entry which is preliminary data.</text>
</comment>
<gene>
    <name evidence="1" type="ORF">GCM10011335_37820</name>
</gene>
<proteinExistence type="predicted"/>
<organism evidence="1 2">
    <name type="scientific">Aureimonas glaciei</name>
    <dbReference type="NCBI Taxonomy" id="1776957"/>
    <lineage>
        <taxon>Bacteria</taxon>
        <taxon>Pseudomonadati</taxon>
        <taxon>Pseudomonadota</taxon>
        <taxon>Alphaproteobacteria</taxon>
        <taxon>Hyphomicrobiales</taxon>
        <taxon>Aurantimonadaceae</taxon>
        <taxon>Aureimonas</taxon>
    </lineage>
</organism>
<protein>
    <submittedName>
        <fullName evidence="1">Uncharacterized protein</fullName>
    </submittedName>
</protein>
<dbReference type="EMBL" id="BMJJ01000010">
    <property type="protein sequence ID" value="GGD31263.1"/>
    <property type="molecule type" value="Genomic_DNA"/>
</dbReference>
<reference evidence="1" key="2">
    <citation type="submission" date="2020-09" db="EMBL/GenBank/DDBJ databases">
        <authorList>
            <person name="Sun Q."/>
            <person name="Zhou Y."/>
        </authorList>
    </citation>
    <scope>NUCLEOTIDE SEQUENCE</scope>
    <source>
        <strain evidence="1">CGMCC 1.15493</strain>
    </source>
</reference>